<sequence>MDTPTRRRRALVLVGTVVVVVVAVTWALTGAGLLGSAASGAPGGGVPSAAGDAPQPDLDLDPDREPGVEDGVIDRGDGVTIFDTHLPAIANLDPALRAAVEQATTDAGARGVEMVVTSGWRSAHYQQHLLDEAVRTRGSLEEARKWVSTPDLSRHVTGDAVDIGYTDADSWLAQHGTRYGLCTTYANEMWHFELVTEPGGECPPAKADGSS</sequence>
<dbReference type="Pfam" id="PF02557">
    <property type="entry name" value="VanY"/>
    <property type="match status" value="1"/>
</dbReference>
<dbReference type="RefSeq" id="WP_082739915.1">
    <property type="nucleotide sequence ID" value="NZ_JAUSVM010000001.1"/>
</dbReference>
<accession>A0ABU0GKY0</accession>
<evidence type="ECO:0000313" key="4">
    <source>
        <dbReference type="Proteomes" id="UP001240250"/>
    </source>
</evidence>
<reference evidence="3 4" key="1">
    <citation type="submission" date="2023-07" db="EMBL/GenBank/DDBJ databases">
        <title>Sequencing the genomes of 1000 actinobacteria strains.</title>
        <authorList>
            <person name="Klenk H.-P."/>
        </authorList>
    </citation>
    <scope>NUCLEOTIDE SEQUENCE [LARGE SCALE GENOMIC DNA]</scope>
    <source>
        <strain evidence="3 4">DSM 14785</strain>
    </source>
</reference>
<feature type="domain" description="D-alanyl-D-alanine carboxypeptidase-like core" evidence="2">
    <location>
        <begin position="92"/>
        <end position="189"/>
    </location>
</feature>
<dbReference type="Gene3D" id="3.30.1380.10">
    <property type="match status" value="1"/>
</dbReference>
<dbReference type="Proteomes" id="UP001240250">
    <property type="component" value="Unassembled WGS sequence"/>
</dbReference>
<dbReference type="PANTHER" id="PTHR34385:SF1">
    <property type="entry name" value="PEPTIDOGLYCAN L-ALANYL-D-GLUTAMATE ENDOPEPTIDASE CWLK"/>
    <property type="match status" value="1"/>
</dbReference>
<proteinExistence type="predicted"/>
<organism evidence="3 4">
    <name type="scientific">Cellulomonas iranensis</name>
    <dbReference type="NCBI Taxonomy" id="76862"/>
    <lineage>
        <taxon>Bacteria</taxon>
        <taxon>Bacillati</taxon>
        <taxon>Actinomycetota</taxon>
        <taxon>Actinomycetes</taxon>
        <taxon>Micrococcales</taxon>
        <taxon>Cellulomonadaceae</taxon>
        <taxon>Cellulomonas</taxon>
    </lineage>
</organism>
<dbReference type="PANTHER" id="PTHR34385">
    <property type="entry name" value="D-ALANYL-D-ALANINE CARBOXYPEPTIDASE"/>
    <property type="match status" value="1"/>
</dbReference>
<dbReference type="CDD" id="cd14846">
    <property type="entry name" value="Peptidase_M15_like"/>
    <property type="match status" value="1"/>
</dbReference>
<feature type="compositionally biased region" description="Low complexity" evidence="1">
    <location>
        <begin position="47"/>
        <end position="57"/>
    </location>
</feature>
<protein>
    <recommendedName>
        <fullName evidence="2">D-alanyl-D-alanine carboxypeptidase-like core domain-containing protein</fullName>
    </recommendedName>
</protein>
<dbReference type="InterPro" id="IPR009045">
    <property type="entry name" value="Zn_M74/Hedgehog-like"/>
</dbReference>
<comment type="caution">
    <text evidence="3">The sequence shown here is derived from an EMBL/GenBank/DDBJ whole genome shotgun (WGS) entry which is preliminary data.</text>
</comment>
<evidence type="ECO:0000256" key="1">
    <source>
        <dbReference type="SAM" id="MobiDB-lite"/>
    </source>
</evidence>
<dbReference type="InterPro" id="IPR003709">
    <property type="entry name" value="VanY-like_core_dom"/>
</dbReference>
<dbReference type="SUPFAM" id="SSF55166">
    <property type="entry name" value="Hedgehog/DD-peptidase"/>
    <property type="match status" value="1"/>
</dbReference>
<gene>
    <name evidence="3" type="ORF">JO380_002399</name>
</gene>
<name>A0ABU0GKY0_9CELL</name>
<feature type="region of interest" description="Disordered" evidence="1">
    <location>
        <begin position="40"/>
        <end position="64"/>
    </location>
</feature>
<evidence type="ECO:0000313" key="3">
    <source>
        <dbReference type="EMBL" id="MDQ0426018.1"/>
    </source>
</evidence>
<dbReference type="EMBL" id="JAUSVM010000001">
    <property type="protein sequence ID" value="MDQ0426018.1"/>
    <property type="molecule type" value="Genomic_DNA"/>
</dbReference>
<keyword evidence="4" id="KW-1185">Reference proteome</keyword>
<evidence type="ECO:0000259" key="2">
    <source>
        <dbReference type="Pfam" id="PF02557"/>
    </source>
</evidence>
<dbReference type="InterPro" id="IPR052179">
    <property type="entry name" value="DD-CPase-like"/>
</dbReference>